<comment type="caution">
    <text evidence="2">The sequence shown here is derived from an EMBL/GenBank/DDBJ whole genome shotgun (WGS) entry which is preliminary data.</text>
</comment>
<evidence type="ECO:0000313" key="3">
    <source>
        <dbReference type="Proteomes" id="UP000750197"/>
    </source>
</evidence>
<proteinExistence type="predicted"/>
<evidence type="ECO:0000313" key="2">
    <source>
        <dbReference type="EMBL" id="MBX8643502.1"/>
    </source>
</evidence>
<evidence type="ECO:0000259" key="1">
    <source>
        <dbReference type="Pfam" id="PF01636"/>
    </source>
</evidence>
<organism evidence="2 3">
    <name type="scientific">Candidatus Sysuiplasma superficiale</name>
    <dbReference type="NCBI Taxonomy" id="2823368"/>
    <lineage>
        <taxon>Archaea</taxon>
        <taxon>Methanobacteriati</taxon>
        <taxon>Thermoplasmatota</taxon>
        <taxon>Thermoplasmata</taxon>
        <taxon>Candidatus Sysuiplasmatales</taxon>
        <taxon>Candidatus Sysuiplasmataceae</taxon>
        <taxon>Candidatus Sysuiplasma</taxon>
    </lineage>
</organism>
<dbReference type="InterPro" id="IPR011009">
    <property type="entry name" value="Kinase-like_dom_sf"/>
</dbReference>
<dbReference type="AlphaFoldDB" id="A0A8J7YSW8"/>
<protein>
    <submittedName>
        <fullName evidence="2">Phosphotransferase</fullName>
    </submittedName>
</protein>
<dbReference type="EMBL" id="JAHEAC010000009">
    <property type="protein sequence ID" value="MBX8643502.1"/>
    <property type="molecule type" value="Genomic_DNA"/>
</dbReference>
<dbReference type="Gene3D" id="1.10.510.10">
    <property type="entry name" value="Transferase(Phosphotransferase) domain 1"/>
    <property type="match status" value="1"/>
</dbReference>
<dbReference type="Pfam" id="PF01636">
    <property type="entry name" value="APH"/>
    <property type="match status" value="1"/>
</dbReference>
<dbReference type="Proteomes" id="UP000750197">
    <property type="component" value="Unassembled WGS sequence"/>
</dbReference>
<accession>A0A8J7YSW8</accession>
<dbReference type="InterPro" id="IPR002575">
    <property type="entry name" value="Aminoglycoside_PTrfase"/>
</dbReference>
<dbReference type="SUPFAM" id="SSF56112">
    <property type="entry name" value="Protein kinase-like (PK-like)"/>
    <property type="match status" value="1"/>
</dbReference>
<gene>
    <name evidence="2" type="ORF">KIY12_02060</name>
</gene>
<sequence length="498" mass="55566">MANDLETVMPGLLGDDRRNVCLIGRTSKKLRDAFTYCDLNLVKTSLKQALFQCDEGARAVLILPENDAELSKALAHLLVPALDNGASFIAVISQDPYARASALCGPEALAKRLSIKTNEAELLPVNLVSFKQGWEYKAAIICLTFDPGRAASKCSLDYSGLPESAPSRQDKIIIHRAFSEFERINLEYLPGGQSGAKGPWLVSGQRPDGREFVRFVIKTGSIRKIKEEIDTMSADCLNHIPFPHFPPLIADRCVVSSQKRAIVSMFVDRAILFEDYILTHSPTLAVAALFDGPFRLWRAGLVRPEPVNIGPLFQTRGIIPKNPKDLNIAWQEAKELNSKVLTPTKILNGLLNHPPVDVYKVVSHGDLHLRNIFVRQNNTEIILIDFSKSTEDPASRDAATLDVSLAFDIPERERDRPSDKLCLDFLYQTPLFGCHVTPQMCKRAEAIEQLRKQISNTVSETEYRLAVASSLLWHAHNRRNSIAYLCASRIIKTLEKSQ</sequence>
<reference evidence="2" key="1">
    <citation type="submission" date="2021-05" db="EMBL/GenBank/DDBJ databases">
        <title>Genomic insights into ecological role and evolution of a novel Thermoplasmata order Candidatus Sysuiplasmatales.</title>
        <authorList>
            <person name="Yuan Y."/>
        </authorList>
    </citation>
    <scope>NUCLEOTIDE SEQUENCE</scope>
    <source>
        <strain evidence="2">TUT19-bin139</strain>
    </source>
</reference>
<feature type="domain" description="Aminoglycoside phosphotransferase" evidence="1">
    <location>
        <begin position="345"/>
        <end position="402"/>
    </location>
</feature>
<name>A0A8J7YSW8_9ARCH</name>